<dbReference type="RefSeq" id="WP_188895672.1">
    <property type="nucleotide sequence ID" value="NZ_BMMZ01000005.1"/>
</dbReference>
<reference evidence="4" key="2">
    <citation type="submission" date="2020-09" db="EMBL/GenBank/DDBJ databases">
        <authorList>
            <person name="Sun Q."/>
            <person name="Zhou Y."/>
        </authorList>
    </citation>
    <scope>NUCLEOTIDE SEQUENCE</scope>
    <source>
        <strain evidence="4">CGMCC 4.7306</strain>
    </source>
</reference>
<evidence type="ECO:0000259" key="3">
    <source>
        <dbReference type="Pfam" id="PF22725"/>
    </source>
</evidence>
<dbReference type="Pfam" id="PF22725">
    <property type="entry name" value="GFO_IDH_MocA_C3"/>
    <property type="match status" value="1"/>
</dbReference>
<evidence type="ECO:0000256" key="1">
    <source>
        <dbReference type="ARBA" id="ARBA00023002"/>
    </source>
</evidence>
<dbReference type="SUPFAM" id="SSF51735">
    <property type="entry name" value="NAD(P)-binding Rossmann-fold domains"/>
    <property type="match status" value="1"/>
</dbReference>
<reference evidence="4" key="1">
    <citation type="journal article" date="2014" name="Int. J. Syst. Evol. Microbiol.">
        <title>Complete genome sequence of Corynebacterium casei LMG S-19264T (=DSM 44701T), isolated from a smear-ripened cheese.</title>
        <authorList>
            <consortium name="US DOE Joint Genome Institute (JGI-PGF)"/>
            <person name="Walter F."/>
            <person name="Albersmeier A."/>
            <person name="Kalinowski J."/>
            <person name="Ruckert C."/>
        </authorList>
    </citation>
    <scope>NUCLEOTIDE SEQUENCE</scope>
    <source>
        <strain evidence="4">CGMCC 4.7306</strain>
    </source>
</reference>
<dbReference type="InterPro" id="IPR055170">
    <property type="entry name" value="GFO_IDH_MocA-like_dom"/>
</dbReference>
<organism evidence="4 5">
    <name type="scientific">Microlunatus endophyticus</name>
    <dbReference type="NCBI Taxonomy" id="1716077"/>
    <lineage>
        <taxon>Bacteria</taxon>
        <taxon>Bacillati</taxon>
        <taxon>Actinomycetota</taxon>
        <taxon>Actinomycetes</taxon>
        <taxon>Propionibacteriales</taxon>
        <taxon>Propionibacteriaceae</taxon>
        <taxon>Microlunatus</taxon>
    </lineage>
</organism>
<dbReference type="Proteomes" id="UP000613840">
    <property type="component" value="Unassembled WGS sequence"/>
</dbReference>
<dbReference type="Gene3D" id="3.40.50.720">
    <property type="entry name" value="NAD(P)-binding Rossmann-like Domain"/>
    <property type="match status" value="1"/>
</dbReference>
<dbReference type="Gene3D" id="3.30.360.10">
    <property type="entry name" value="Dihydrodipicolinate Reductase, domain 2"/>
    <property type="match status" value="1"/>
</dbReference>
<proteinExistence type="predicted"/>
<feature type="domain" description="Gfo/Idh/MocA-like oxidoreductase N-terminal" evidence="2">
    <location>
        <begin position="7"/>
        <end position="118"/>
    </location>
</feature>
<keyword evidence="1" id="KW-0560">Oxidoreductase</keyword>
<comment type="caution">
    <text evidence="4">The sequence shown here is derived from an EMBL/GenBank/DDBJ whole genome shotgun (WGS) entry which is preliminary data.</text>
</comment>
<dbReference type="EMBL" id="BMMZ01000005">
    <property type="protein sequence ID" value="GGL65600.1"/>
    <property type="molecule type" value="Genomic_DNA"/>
</dbReference>
<dbReference type="Pfam" id="PF01408">
    <property type="entry name" value="GFO_IDH_MocA"/>
    <property type="match status" value="1"/>
</dbReference>
<dbReference type="SUPFAM" id="SSF55347">
    <property type="entry name" value="Glyceraldehyde-3-phosphate dehydrogenase-like, C-terminal domain"/>
    <property type="match status" value="1"/>
</dbReference>
<gene>
    <name evidence="4" type="ORF">GCM10011575_25010</name>
</gene>
<feature type="domain" description="GFO/IDH/MocA-like oxidoreductase" evidence="3">
    <location>
        <begin position="132"/>
        <end position="275"/>
    </location>
</feature>
<sequence length="373" mass="39937">MTNGVRKVAVLGAGMIGEVHRRAAVLAGAEVVGVLASTPERSREVAAQWGVAKAYADIDEVVADDLDVVHICTPNASHVPYAVAALEAGKHVICEKPLGVSLDDARHAAEVAERTGLVNTMPFAYRFHPMAREMRARVQDGSFGAPNLIHGSYLQDWLLDPRASSWRVDPQAGGPSRAFGDIGSHWCDLAEWVTGERIVEVVADTSIAIKQRPAATAASFSAAASDAPLADVTTEDSALILFRTDRGTSGSAVISQLSAGRKNRLWLEVDGAQHSAVFDQEHAEELWIGGEDQSLLLVRDPNHGGSEQRRLSHLPAGHAQGYAQCFENFVADTYAAIDGNTPEGLPTFADGLRAAEICDAMLRSAESRKWETV</sequence>
<dbReference type="InterPro" id="IPR000683">
    <property type="entry name" value="Gfo/Idh/MocA-like_OxRdtase_N"/>
</dbReference>
<dbReference type="GO" id="GO:0000166">
    <property type="term" value="F:nucleotide binding"/>
    <property type="evidence" value="ECO:0007669"/>
    <property type="project" value="InterPro"/>
</dbReference>
<dbReference type="PANTHER" id="PTHR43818">
    <property type="entry name" value="BCDNA.GH03377"/>
    <property type="match status" value="1"/>
</dbReference>
<dbReference type="PANTHER" id="PTHR43818:SF11">
    <property type="entry name" value="BCDNA.GH03377"/>
    <property type="match status" value="1"/>
</dbReference>
<dbReference type="InterPro" id="IPR036291">
    <property type="entry name" value="NAD(P)-bd_dom_sf"/>
</dbReference>
<name>A0A917W5U6_9ACTN</name>
<accession>A0A917W5U6</accession>
<evidence type="ECO:0000313" key="5">
    <source>
        <dbReference type="Proteomes" id="UP000613840"/>
    </source>
</evidence>
<evidence type="ECO:0000313" key="4">
    <source>
        <dbReference type="EMBL" id="GGL65600.1"/>
    </source>
</evidence>
<dbReference type="GO" id="GO:0016491">
    <property type="term" value="F:oxidoreductase activity"/>
    <property type="evidence" value="ECO:0007669"/>
    <property type="project" value="UniProtKB-KW"/>
</dbReference>
<protein>
    <submittedName>
        <fullName evidence="4">Dehydrogenase</fullName>
    </submittedName>
</protein>
<evidence type="ECO:0000259" key="2">
    <source>
        <dbReference type="Pfam" id="PF01408"/>
    </source>
</evidence>
<dbReference type="AlphaFoldDB" id="A0A917W5U6"/>
<keyword evidence="5" id="KW-1185">Reference proteome</keyword>
<dbReference type="InterPro" id="IPR050463">
    <property type="entry name" value="Gfo/Idh/MocA_oxidrdct_glycsds"/>
</dbReference>